<feature type="transmembrane region" description="Helical" evidence="1">
    <location>
        <begin position="48"/>
        <end position="69"/>
    </location>
</feature>
<accession>A0ABV4TX80</accession>
<gene>
    <name evidence="2" type="ORF">ACERLL_10020</name>
</gene>
<dbReference type="Proteomes" id="UP001575181">
    <property type="component" value="Unassembled WGS sequence"/>
</dbReference>
<keyword evidence="1" id="KW-0472">Membrane</keyword>
<proteinExistence type="predicted"/>
<name>A0ABV4TX80_9GAMM</name>
<protein>
    <submittedName>
        <fullName evidence="2">DUF502 domain-containing protein</fullName>
    </submittedName>
</protein>
<dbReference type="RefSeq" id="WP_373655946.1">
    <property type="nucleotide sequence ID" value="NZ_JBGUAW010000006.1"/>
</dbReference>
<keyword evidence="1" id="KW-0812">Transmembrane</keyword>
<keyword evidence="1" id="KW-1133">Transmembrane helix</keyword>
<evidence type="ECO:0000313" key="2">
    <source>
        <dbReference type="EMBL" id="MFA9461160.1"/>
    </source>
</evidence>
<organism evidence="2 3">
    <name type="scientific">Thiohalorhabdus methylotrophus</name>
    <dbReference type="NCBI Taxonomy" id="3242694"/>
    <lineage>
        <taxon>Bacteria</taxon>
        <taxon>Pseudomonadati</taxon>
        <taxon>Pseudomonadota</taxon>
        <taxon>Gammaproteobacteria</taxon>
        <taxon>Thiohalorhabdales</taxon>
        <taxon>Thiohalorhabdaceae</taxon>
        <taxon>Thiohalorhabdus</taxon>
    </lineage>
</organism>
<dbReference type="PANTHER" id="PTHR31876">
    <property type="entry name" value="COV-LIKE PROTEIN 1"/>
    <property type="match status" value="1"/>
</dbReference>
<sequence length="196" mass="20596">MRGLMRTLITGLVTLIPAAATIYLLYWLGAAAETMLAGLVQASPLTGVYFPGLGVAAGLVIALLVGAMMQNVLARQVIAGVEGVFVRIPVVKSIYGSLRDFMGYFSGSQREELGQVVAVTLGESGIRAVGFLTREAPPRALVGADGEAQVVVYVPLGFQIGGHTLVLPRQYVEPLAMSFEDAMRFSLTAGIGKPGK</sequence>
<dbReference type="PANTHER" id="PTHR31876:SF26">
    <property type="entry name" value="PROTEIN LIKE COV 2"/>
    <property type="match status" value="1"/>
</dbReference>
<comment type="caution">
    <text evidence="2">The sequence shown here is derived from an EMBL/GenBank/DDBJ whole genome shotgun (WGS) entry which is preliminary data.</text>
</comment>
<keyword evidence="3" id="KW-1185">Reference proteome</keyword>
<evidence type="ECO:0000313" key="3">
    <source>
        <dbReference type="Proteomes" id="UP001575181"/>
    </source>
</evidence>
<dbReference type="Pfam" id="PF04367">
    <property type="entry name" value="DUF502"/>
    <property type="match status" value="1"/>
</dbReference>
<dbReference type="EMBL" id="JBGUAW010000006">
    <property type="protein sequence ID" value="MFA9461160.1"/>
    <property type="molecule type" value="Genomic_DNA"/>
</dbReference>
<reference evidence="2 3" key="1">
    <citation type="submission" date="2024-08" db="EMBL/GenBank/DDBJ databases">
        <title>Whole-genome sequencing of halo(alkali)philic microorganisms from hypersaline lakes.</title>
        <authorList>
            <person name="Sorokin D.Y."/>
            <person name="Merkel A.Y."/>
            <person name="Messina E."/>
            <person name="Yakimov M."/>
        </authorList>
    </citation>
    <scope>NUCLEOTIDE SEQUENCE [LARGE SCALE GENOMIC DNA]</scope>
    <source>
        <strain evidence="2 3">Cl-TMA</strain>
    </source>
</reference>
<dbReference type="InterPro" id="IPR007462">
    <property type="entry name" value="COV1-like"/>
</dbReference>
<feature type="transmembrane region" description="Helical" evidence="1">
    <location>
        <begin position="7"/>
        <end position="28"/>
    </location>
</feature>
<evidence type="ECO:0000256" key="1">
    <source>
        <dbReference type="SAM" id="Phobius"/>
    </source>
</evidence>